<dbReference type="InterPro" id="IPR013849">
    <property type="entry name" value="DNA_helicase_Holl-junc_RuvA_I"/>
</dbReference>
<dbReference type="Proteomes" id="UP000229307">
    <property type="component" value="Unassembled WGS sequence"/>
</dbReference>
<organism evidence="8 9">
    <name type="scientific">Candidatus Desantisbacteria bacterium CG_4_10_14_0_8_um_filter_48_22</name>
    <dbReference type="NCBI Taxonomy" id="1974543"/>
    <lineage>
        <taxon>Bacteria</taxon>
        <taxon>Candidatus Desantisiibacteriota</taxon>
    </lineage>
</organism>
<keyword evidence="3 6" id="KW-0238">DNA-binding</keyword>
<keyword evidence="2 6" id="KW-0227">DNA damage</keyword>
<feature type="region of interest" description="Domain III" evidence="6">
    <location>
        <begin position="141"/>
        <end position="193"/>
    </location>
</feature>
<dbReference type="InterPro" id="IPR010994">
    <property type="entry name" value="RuvA_2-like"/>
</dbReference>
<dbReference type="Pfam" id="PF07499">
    <property type="entry name" value="RuvA_C"/>
    <property type="match status" value="1"/>
</dbReference>
<dbReference type="InterPro" id="IPR011114">
    <property type="entry name" value="RuvA_C"/>
</dbReference>
<evidence type="ECO:0000256" key="1">
    <source>
        <dbReference type="ARBA" id="ARBA00022490"/>
    </source>
</evidence>
<dbReference type="GO" id="GO:0048476">
    <property type="term" value="C:Holliday junction resolvase complex"/>
    <property type="evidence" value="ECO:0007669"/>
    <property type="project" value="UniProtKB-UniRule"/>
</dbReference>
<comment type="similarity">
    <text evidence="6">Belongs to the RuvA family.</text>
</comment>
<dbReference type="Gene3D" id="2.40.50.140">
    <property type="entry name" value="Nucleic acid-binding proteins"/>
    <property type="match status" value="1"/>
</dbReference>
<dbReference type="HAMAP" id="MF_00031">
    <property type="entry name" value="DNA_HJ_migration_RuvA"/>
    <property type="match status" value="1"/>
</dbReference>
<dbReference type="InterPro" id="IPR000085">
    <property type="entry name" value="RuvA"/>
</dbReference>
<dbReference type="Pfam" id="PF01330">
    <property type="entry name" value="RuvA_N"/>
    <property type="match status" value="1"/>
</dbReference>
<comment type="caution">
    <text evidence="6">Lacks conserved residue(s) required for the propagation of feature annotation.</text>
</comment>
<dbReference type="NCBIfam" id="TIGR00084">
    <property type="entry name" value="ruvA"/>
    <property type="match status" value="1"/>
</dbReference>
<comment type="subunit">
    <text evidence="6">Homotetramer. Forms an RuvA(8)-RuvB(12)-Holliday junction (HJ) complex. HJ DNA is sandwiched between 2 RuvA tetramers; dsDNA enters through RuvA and exits via RuvB. An RuvB hexamer assembles on each DNA strand where it exits the tetramer. Each RuvB hexamer is contacted by two RuvA subunits (via domain III) on 2 adjacent RuvB subunits; this complex drives branch migration. In the full resolvosome a probable DNA-RuvA(4)-RuvB(12)-RuvC(2) complex forms which resolves the HJ.</text>
</comment>
<evidence type="ECO:0000259" key="7">
    <source>
        <dbReference type="SMART" id="SM00278"/>
    </source>
</evidence>
<dbReference type="InterPro" id="IPR036267">
    <property type="entry name" value="RuvA_C_sf"/>
</dbReference>
<dbReference type="SUPFAM" id="SSF50249">
    <property type="entry name" value="Nucleic acid-binding proteins"/>
    <property type="match status" value="1"/>
</dbReference>
<dbReference type="SUPFAM" id="SSF47781">
    <property type="entry name" value="RuvA domain 2-like"/>
    <property type="match status" value="1"/>
</dbReference>
<dbReference type="GO" id="GO:0009378">
    <property type="term" value="F:four-way junction helicase activity"/>
    <property type="evidence" value="ECO:0007669"/>
    <property type="project" value="InterPro"/>
</dbReference>
<dbReference type="GO" id="GO:0005524">
    <property type="term" value="F:ATP binding"/>
    <property type="evidence" value="ECO:0007669"/>
    <property type="project" value="InterPro"/>
</dbReference>
<evidence type="ECO:0000256" key="6">
    <source>
        <dbReference type="HAMAP-Rule" id="MF_00031"/>
    </source>
</evidence>
<comment type="subcellular location">
    <subcellularLocation>
        <location evidence="6">Cytoplasm</location>
    </subcellularLocation>
</comment>
<evidence type="ECO:0000313" key="8">
    <source>
        <dbReference type="EMBL" id="PIZ16692.1"/>
    </source>
</evidence>
<name>A0A2M7SAZ0_9BACT</name>
<accession>A0A2M7SAZ0</accession>
<dbReference type="InterPro" id="IPR012340">
    <property type="entry name" value="NA-bd_OB-fold"/>
</dbReference>
<dbReference type="GO" id="GO:0006310">
    <property type="term" value="P:DNA recombination"/>
    <property type="evidence" value="ECO:0007669"/>
    <property type="project" value="UniProtKB-UniRule"/>
</dbReference>
<dbReference type="GO" id="GO:0005737">
    <property type="term" value="C:cytoplasm"/>
    <property type="evidence" value="ECO:0007669"/>
    <property type="project" value="UniProtKB-SubCell"/>
</dbReference>
<dbReference type="Gene3D" id="1.10.150.20">
    <property type="entry name" value="5' to 3' exonuclease, C-terminal subdomain"/>
    <property type="match status" value="1"/>
</dbReference>
<dbReference type="GO" id="GO:0009379">
    <property type="term" value="C:Holliday junction helicase complex"/>
    <property type="evidence" value="ECO:0007669"/>
    <property type="project" value="InterPro"/>
</dbReference>
<reference evidence="9" key="1">
    <citation type="submission" date="2017-09" db="EMBL/GenBank/DDBJ databases">
        <title>Depth-based differentiation of microbial function through sediment-hosted aquifers and enrichment of novel symbionts in the deep terrestrial subsurface.</title>
        <authorList>
            <person name="Probst A.J."/>
            <person name="Ladd B."/>
            <person name="Jarett J.K."/>
            <person name="Geller-Mcgrath D.E."/>
            <person name="Sieber C.M.K."/>
            <person name="Emerson J.B."/>
            <person name="Anantharaman K."/>
            <person name="Thomas B.C."/>
            <person name="Malmstrom R."/>
            <person name="Stieglmeier M."/>
            <person name="Klingl A."/>
            <person name="Woyke T."/>
            <person name="Ryan C.M."/>
            <person name="Banfield J.F."/>
        </authorList>
    </citation>
    <scope>NUCLEOTIDE SEQUENCE [LARGE SCALE GENOMIC DNA]</scope>
</reference>
<dbReference type="EMBL" id="PFMR01000171">
    <property type="protein sequence ID" value="PIZ16692.1"/>
    <property type="molecule type" value="Genomic_DNA"/>
</dbReference>
<dbReference type="Gene3D" id="1.10.8.10">
    <property type="entry name" value="DNA helicase RuvA subunit, C-terminal domain"/>
    <property type="match status" value="1"/>
</dbReference>
<sequence>MLDYISGKLVFKSQKYAVIDVHGLGFQVFVPLSTYSRLPETGSNIKLSVYMQVKEDGFALYGFLTETEIEAFKALITVSGVGPRVATSILSELSAGELKSAVLDENLKLLTSIPGIGKKIAQRIILEAREKIGGMPVEGKASAREVLNDAVSALESLGYSLNTAKEAVEKAAKAFRGELDLEKLIRRSLEILR</sequence>
<proteinExistence type="inferred from homology"/>
<evidence type="ECO:0000256" key="3">
    <source>
        <dbReference type="ARBA" id="ARBA00023125"/>
    </source>
</evidence>
<protein>
    <recommendedName>
        <fullName evidence="6">Holliday junction branch migration complex subunit RuvA</fullName>
    </recommendedName>
</protein>
<keyword evidence="1 6" id="KW-0963">Cytoplasm</keyword>
<gene>
    <name evidence="6" type="primary">ruvA</name>
    <name evidence="8" type="ORF">COY52_06530</name>
</gene>
<keyword evidence="4 6" id="KW-0233">DNA recombination</keyword>
<dbReference type="Pfam" id="PF14520">
    <property type="entry name" value="HHH_5"/>
    <property type="match status" value="1"/>
</dbReference>
<comment type="caution">
    <text evidence="8">The sequence shown here is derived from an EMBL/GenBank/DDBJ whole genome shotgun (WGS) entry which is preliminary data.</text>
</comment>
<dbReference type="SUPFAM" id="SSF46929">
    <property type="entry name" value="DNA helicase RuvA subunit, C-terminal domain"/>
    <property type="match status" value="1"/>
</dbReference>
<feature type="domain" description="Helix-hairpin-helix DNA-binding motif class 1" evidence="7">
    <location>
        <begin position="108"/>
        <end position="127"/>
    </location>
</feature>
<comment type="function">
    <text evidence="6">The RuvA-RuvB-RuvC complex processes Holliday junction (HJ) DNA during genetic recombination and DNA repair, while the RuvA-RuvB complex plays an important role in the rescue of blocked DNA replication forks via replication fork reversal (RFR). RuvA specifically binds to HJ cruciform DNA, conferring on it an open structure. The RuvB hexamer acts as an ATP-dependent pump, pulling dsDNA into and through the RuvAB complex. HJ branch migration allows RuvC to scan DNA until it finds its consensus sequence, where it cleaves and resolves the cruciform DNA.</text>
</comment>
<feature type="domain" description="Helix-hairpin-helix DNA-binding motif class 1" evidence="7">
    <location>
        <begin position="73"/>
        <end position="92"/>
    </location>
</feature>
<comment type="domain">
    <text evidence="6">Has three domains with a flexible linker between the domains II and III and assumes an 'L' shape. Domain III is highly mobile and contacts RuvB.</text>
</comment>
<evidence type="ECO:0000256" key="5">
    <source>
        <dbReference type="ARBA" id="ARBA00023204"/>
    </source>
</evidence>
<keyword evidence="5 6" id="KW-0234">DNA repair</keyword>
<dbReference type="AlphaFoldDB" id="A0A2M7SAZ0"/>
<dbReference type="InterPro" id="IPR003583">
    <property type="entry name" value="Hlx-hairpin-Hlx_DNA-bd_motif"/>
</dbReference>
<dbReference type="CDD" id="cd14332">
    <property type="entry name" value="UBA_RuvA_C"/>
    <property type="match status" value="1"/>
</dbReference>
<dbReference type="SMART" id="SM00278">
    <property type="entry name" value="HhH1"/>
    <property type="match status" value="2"/>
</dbReference>
<dbReference type="GO" id="GO:0006281">
    <property type="term" value="P:DNA repair"/>
    <property type="evidence" value="ECO:0007669"/>
    <property type="project" value="UniProtKB-UniRule"/>
</dbReference>
<evidence type="ECO:0000256" key="4">
    <source>
        <dbReference type="ARBA" id="ARBA00023172"/>
    </source>
</evidence>
<evidence type="ECO:0000313" key="9">
    <source>
        <dbReference type="Proteomes" id="UP000229307"/>
    </source>
</evidence>
<evidence type="ECO:0000256" key="2">
    <source>
        <dbReference type="ARBA" id="ARBA00022763"/>
    </source>
</evidence>
<dbReference type="GO" id="GO:0000400">
    <property type="term" value="F:four-way junction DNA binding"/>
    <property type="evidence" value="ECO:0007669"/>
    <property type="project" value="UniProtKB-UniRule"/>
</dbReference>
<feature type="region of interest" description="Domain I" evidence="6">
    <location>
        <begin position="1"/>
        <end position="64"/>
    </location>
</feature>